<dbReference type="InterPro" id="IPR036962">
    <property type="entry name" value="Glyco_hydro_3_N_sf"/>
</dbReference>
<gene>
    <name evidence="5" type="ORF">ACERLL_09475</name>
</gene>
<evidence type="ECO:0000256" key="1">
    <source>
        <dbReference type="ARBA" id="ARBA00005336"/>
    </source>
</evidence>
<dbReference type="EC" id="3.2.1.-" evidence="5"/>
<dbReference type="PANTHER" id="PTHR30480:SF16">
    <property type="entry name" value="GLYCOSIDE HYDROLASE FAMILY 3 DOMAIN PROTEIN"/>
    <property type="match status" value="1"/>
</dbReference>
<reference evidence="5 6" key="1">
    <citation type="submission" date="2024-08" db="EMBL/GenBank/DDBJ databases">
        <title>Whole-genome sequencing of halo(alkali)philic microorganisms from hypersaline lakes.</title>
        <authorList>
            <person name="Sorokin D.Y."/>
            <person name="Merkel A.Y."/>
            <person name="Messina E."/>
            <person name="Yakimov M."/>
        </authorList>
    </citation>
    <scope>NUCLEOTIDE SEQUENCE [LARGE SCALE GENOMIC DNA]</scope>
    <source>
        <strain evidence="5 6">Cl-TMA</strain>
    </source>
</reference>
<dbReference type="GO" id="GO:0016798">
    <property type="term" value="F:hydrolase activity, acting on glycosyl bonds"/>
    <property type="evidence" value="ECO:0007669"/>
    <property type="project" value="UniProtKB-KW"/>
</dbReference>
<dbReference type="SUPFAM" id="SSF51445">
    <property type="entry name" value="(Trans)glycosidases"/>
    <property type="match status" value="1"/>
</dbReference>
<dbReference type="PANTHER" id="PTHR30480">
    <property type="entry name" value="BETA-HEXOSAMINIDASE-RELATED"/>
    <property type="match status" value="1"/>
</dbReference>
<dbReference type="EMBL" id="JBGUAW010000006">
    <property type="protein sequence ID" value="MFA9461052.1"/>
    <property type="molecule type" value="Genomic_DNA"/>
</dbReference>
<proteinExistence type="inferred from homology"/>
<sequence>MAGHGAPARRIHAALVLLTLLIQPLAVRSGEIPPHPGLDFQIGQMLMVGFRGMQPGPDHPVRRAIREQHIGGVILFDRDVALESDERNIRGPEQVRRLTGRLQASADYPLLIAVDQEGGKVNRLSPERGFSVAPSPAALAERGPDATRRAALGTARQLAGLGFNLNLAPVVDLARNPASPIIAGLDRSFGARPGPVSRNAGQVVRAHRAAGVRTSLKHFPGHGSSRGDTHKGLVDITATWEPVELAPYRRLIDAGLADTVMVGHLVNRELDPDWPASLSRRTVHGLLREKLGYEGVVILDDLQMGAIRKHYELRTVIRRALRADADILLFGNNLVYQPRITERAHRIIRELVEQGRVSEERIQRSYRRIRALKEDLVEEAAAGGGGG</sequence>
<keyword evidence="3 5" id="KW-0326">Glycosidase</keyword>
<dbReference type="InterPro" id="IPR050226">
    <property type="entry name" value="NagZ_Beta-hexosaminidase"/>
</dbReference>
<evidence type="ECO:0000256" key="3">
    <source>
        <dbReference type="ARBA" id="ARBA00023295"/>
    </source>
</evidence>
<comment type="caution">
    <text evidence="5">The sequence shown here is derived from an EMBL/GenBank/DDBJ whole genome shotgun (WGS) entry which is preliminary data.</text>
</comment>
<keyword evidence="2 5" id="KW-0378">Hydrolase</keyword>
<evidence type="ECO:0000313" key="5">
    <source>
        <dbReference type="EMBL" id="MFA9461052.1"/>
    </source>
</evidence>
<comment type="similarity">
    <text evidence="1">Belongs to the glycosyl hydrolase 3 family.</text>
</comment>
<accession>A0ABV4TUU6</accession>
<protein>
    <submittedName>
        <fullName evidence="5">Glycoside hydrolase family 3 protein</fullName>
        <ecNumber evidence="5">3.2.1.-</ecNumber>
    </submittedName>
</protein>
<dbReference type="Proteomes" id="UP001575181">
    <property type="component" value="Unassembled WGS sequence"/>
</dbReference>
<dbReference type="InterPro" id="IPR017853">
    <property type="entry name" value="GH"/>
</dbReference>
<evidence type="ECO:0000313" key="6">
    <source>
        <dbReference type="Proteomes" id="UP001575181"/>
    </source>
</evidence>
<feature type="domain" description="Glycoside hydrolase family 3 N-terminal" evidence="4">
    <location>
        <begin position="38"/>
        <end position="370"/>
    </location>
</feature>
<keyword evidence="6" id="KW-1185">Reference proteome</keyword>
<evidence type="ECO:0000259" key="4">
    <source>
        <dbReference type="Pfam" id="PF00933"/>
    </source>
</evidence>
<dbReference type="RefSeq" id="WP_373655840.1">
    <property type="nucleotide sequence ID" value="NZ_JBGUAW010000006.1"/>
</dbReference>
<dbReference type="Gene3D" id="3.20.20.300">
    <property type="entry name" value="Glycoside hydrolase, family 3, N-terminal domain"/>
    <property type="match status" value="1"/>
</dbReference>
<evidence type="ECO:0000256" key="2">
    <source>
        <dbReference type="ARBA" id="ARBA00022801"/>
    </source>
</evidence>
<dbReference type="InterPro" id="IPR001764">
    <property type="entry name" value="Glyco_hydro_3_N"/>
</dbReference>
<name>A0ABV4TUU6_9GAMM</name>
<organism evidence="5 6">
    <name type="scientific">Thiohalorhabdus methylotrophus</name>
    <dbReference type="NCBI Taxonomy" id="3242694"/>
    <lineage>
        <taxon>Bacteria</taxon>
        <taxon>Pseudomonadati</taxon>
        <taxon>Pseudomonadota</taxon>
        <taxon>Gammaproteobacteria</taxon>
        <taxon>Thiohalorhabdales</taxon>
        <taxon>Thiohalorhabdaceae</taxon>
        <taxon>Thiohalorhabdus</taxon>
    </lineage>
</organism>
<dbReference type="Pfam" id="PF00933">
    <property type="entry name" value="Glyco_hydro_3"/>
    <property type="match status" value="1"/>
</dbReference>